<dbReference type="EMBL" id="BPLQ01005209">
    <property type="protein sequence ID" value="GIY13301.1"/>
    <property type="molecule type" value="Genomic_DNA"/>
</dbReference>
<evidence type="ECO:0000313" key="1">
    <source>
        <dbReference type="EMBL" id="GIY13301.1"/>
    </source>
</evidence>
<protein>
    <submittedName>
        <fullName evidence="1">Uncharacterized protein</fullName>
    </submittedName>
</protein>
<reference evidence="1 2" key="1">
    <citation type="submission" date="2021-06" db="EMBL/GenBank/DDBJ databases">
        <title>Caerostris darwini draft genome.</title>
        <authorList>
            <person name="Kono N."/>
            <person name="Arakawa K."/>
        </authorList>
    </citation>
    <scope>NUCLEOTIDE SEQUENCE [LARGE SCALE GENOMIC DNA]</scope>
</reference>
<dbReference type="Proteomes" id="UP001054837">
    <property type="component" value="Unassembled WGS sequence"/>
</dbReference>
<sequence>MSNPNCSLCTLFKIVSIQSVLYKEHQDTKGTIWIGAVLIRYTLHIPYPKLFLFEMFLVYSIKTASIQNFSLCILSKLFLVYPIKTAPIQTVPCVSNPKLFLFKLSLVYPFPSCSLCALSKLSLVYPIKTVPIQTSPYVPFPKLFLVYPI</sequence>
<proteinExistence type="predicted"/>
<name>A0AAV4QYZ7_9ARAC</name>
<organism evidence="1 2">
    <name type="scientific">Caerostris darwini</name>
    <dbReference type="NCBI Taxonomy" id="1538125"/>
    <lineage>
        <taxon>Eukaryota</taxon>
        <taxon>Metazoa</taxon>
        <taxon>Ecdysozoa</taxon>
        <taxon>Arthropoda</taxon>
        <taxon>Chelicerata</taxon>
        <taxon>Arachnida</taxon>
        <taxon>Araneae</taxon>
        <taxon>Araneomorphae</taxon>
        <taxon>Entelegynae</taxon>
        <taxon>Araneoidea</taxon>
        <taxon>Araneidae</taxon>
        <taxon>Caerostris</taxon>
    </lineage>
</organism>
<gene>
    <name evidence="1" type="ORF">CDAR_66961</name>
</gene>
<keyword evidence="2" id="KW-1185">Reference proteome</keyword>
<dbReference type="AlphaFoldDB" id="A0AAV4QYZ7"/>
<comment type="caution">
    <text evidence="1">The sequence shown here is derived from an EMBL/GenBank/DDBJ whole genome shotgun (WGS) entry which is preliminary data.</text>
</comment>
<accession>A0AAV4QYZ7</accession>
<evidence type="ECO:0000313" key="2">
    <source>
        <dbReference type="Proteomes" id="UP001054837"/>
    </source>
</evidence>